<dbReference type="AlphaFoldDB" id="A0A9E8JLE2"/>
<proteinExistence type="predicted"/>
<sequence length="127" mass="13942">MKIISTSLLILPLLAATTTQAGQDDYYARDIFQAINEARKTTHHYDYSSALRYNRSTSLSIQLPRLLNQEMAQTIIETPDTLADTTATPDNHALSISDSLTSKKDSVRMDSTPSGLTPVSPVSVTVR</sequence>
<evidence type="ECO:0000256" key="2">
    <source>
        <dbReference type="SAM" id="SignalP"/>
    </source>
</evidence>
<feature type="region of interest" description="Disordered" evidence="1">
    <location>
        <begin position="82"/>
        <end position="127"/>
    </location>
</feature>
<evidence type="ECO:0000313" key="3">
    <source>
        <dbReference type="EMBL" id="QQD23433.1"/>
    </source>
</evidence>
<keyword evidence="4" id="KW-1185">Reference proteome</keyword>
<dbReference type="RefSeq" id="WP_228345958.1">
    <property type="nucleotide sequence ID" value="NZ_CP045550.1"/>
</dbReference>
<dbReference type="KEGG" id="vcw:GJQ55_02570"/>
<organism evidence="3 4">
    <name type="scientific">Venatoribacter cucullus</name>
    <dbReference type="NCBI Taxonomy" id="2661630"/>
    <lineage>
        <taxon>Bacteria</taxon>
        <taxon>Pseudomonadati</taxon>
        <taxon>Pseudomonadota</taxon>
        <taxon>Gammaproteobacteria</taxon>
        <taxon>Oceanospirillales</taxon>
        <taxon>Oceanospirillaceae</taxon>
        <taxon>Venatoribacter</taxon>
    </lineage>
</organism>
<evidence type="ECO:0000256" key="1">
    <source>
        <dbReference type="SAM" id="MobiDB-lite"/>
    </source>
</evidence>
<name>A0A9E8JLE2_9GAMM</name>
<feature type="signal peptide" evidence="2">
    <location>
        <begin position="1"/>
        <end position="21"/>
    </location>
</feature>
<accession>A0A9E8JLE2</accession>
<reference evidence="3 4" key="1">
    <citation type="submission" date="2019-11" db="EMBL/GenBank/DDBJ databases">
        <title>Venatorbacter sp. nov. a predator of Campylobacter and other Gram-negative bacteria.</title>
        <authorList>
            <person name="Saeedi A."/>
            <person name="Cummings N.J."/>
            <person name="Connerton I.F."/>
            <person name="Connerton P.L."/>
        </authorList>
    </citation>
    <scope>NUCLEOTIDE SEQUENCE [LARGE SCALE GENOMIC DNA]</scope>
    <source>
        <strain evidence="3">XL5</strain>
    </source>
</reference>
<gene>
    <name evidence="3" type="ORF">GJQ55_02570</name>
</gene>
<dbReference type="EMBL" id="CP046056">
    <property type="protein sequence ID" value="QQD23433.1"/>
    <property type="molecule type" value="Genomic_DNA"/>
</dbReference>
<keyword evidence="2" id="KW-0732">Signal</keyword>
<protein>
    <submittedName>
        <fullName evidence="3">Uncharacterized protein</fullName>
    </submittedName>
</protein>
<evidence type="ECO:0000313" key="4">
    <source>
        <dbReference type="Proteomes" id="UP000596074"/>
    </source>
</evidence>
<dbReference type="Proteomes" id="UP000596074">
    <property type="component" value="Chromosome"/>
</dbReference>
<feature type="chain" id="PRO_5043344323" evidence="2">
    <location>
        <begin position="22"/>
        <end position="127"/>
    </location>
</feature>
<feature type="compositionally biased region" description="Polar residues" evidence="1">
    <location>
        <begin position="109"/>
        <end position="127"/>
    </location>
</feature>